<dbReference type="OrthoDB" id="8244264at2"/>
<gene>
    <name evidence="1" type="ORF">NWI01_12260</name>
</gene>
<dbReference type="RefSeq" id="WP_141383065.1">
    <property type="nucleotide sequence ID" value="NZ_BJNF01000029.1"/>
</dbReference>
<name>A0A4Y3W8L5_NITWI</name>
<accession>A0A4Y3W8L5</accession>
<protein>
    <submittedName>
        <fullName evidence="1">Uncharacterized protein</fullName>
    </submittedName>
</protein>
<reference evidence="1 2" key="1">
    <citation type="submission" date="2019-06" db="EMBL/GenBank/DDBJ databases">
        <title>Whole genome shotgun sequence of Nitrobacter winogradskyi NBRC 14297.</title>
        <authorList>
            <person name="Hosoyama A."/>
            <person name="Uohara A."/>
            <person name="Ohji S."/>
            <person name="Ichikawa N."/>
        </authorList>
    </citation>
    <scope>NUCLEOTIDE SEQUENCE [LARGE SCALE GENOMIC DNA]</scope>
    <source>
        <strain evidence="1 2">NBRC 14297</strain>
    </source>
</reference>
<dbReference type="EMBL" id="BJNF01000029">
    <property type="protein sequence ID" value="GEC15334.1"/>
    <property type="molecule type" value="Genomic_DNA"/>
</dbReference>
<comment type="caution">
    <text evidence="1">The sequence shown here is derived from an EMBL/GenBank/DDBJ whole genome shotgun (WGS) entry which is preliminary data.</text>
</comment>
<proteinExistence type="predicted"/>
<organism evidence="1 2">
    <name type="scientific">Nitrobacter winogradskyi</name>
    <name type="common">Nitrobacter agilis</name>
    <dbReference type="NCBI Taxonomy" id="913"/>
    <lineage>
        <taxon>Bacteria</taxon>
        <taxon>Pseudomonadati</taxon>
        <taxon>Pseudomonadota</taxon>
        <taxon>Alphaproteobacteria</taxon>
        <taxon>Hyphomicrobiales</taxon>
        <taxon>Nitrobacteraceae</taxon>
        <taxon>Nitrobacter</taxon>
    </lineage>
</organism>
<evidence type="ECO:0000313" key="2">
    <source>
        <dbReference type="Proteomes" id="UP000318825"/>
    </source>
</evidence>
<evidence type="ECO:0000313" key="1">
    <source>
        <dbReference type="EMBL" id="GEC15334.1"/>
    </source>
</evidence>
<dbReference type="Proteomes" id="UP000318825">
    <property type="component" value="Unassembled WGS sequence"/>
</dbReference>
<dbReference type="AlphaFoldDB" id="A0A4Y3W8L5"/>
<sequence length="67" mass="7669">MPWRLIAKAFGWQTATDGDGEMPFLIVWHPRLRRHFAGSGAWRRAVRLSIHAPNSYPPDAGRKEVQT</sequence>